<comment type="caution">
    <text evidence="2">The sequence shown here is derived from an EMBL/GenBank/DDBJ whole genome shotgun (WGS) entry which is preliminary data.</text>
</comment>
<dbReference type="SMART" id="SM00829">
    <property type="entry name" value="PKS_ER"/>
    <property type="match status" value="1"/>
</dbReference>
<evidence type="ECO:0000313" key="3">
    <source>
        <dbReference type="Proteomes" id="UP000177565"/>
    </source>
</evidence>
<dbReference type="InterPro" id="IPR036291">
    <property type="entry name" value="NAD(P)-bd_dom_sf"/>
</dbReference>
<dbReference type="Pfam" id="PF13602">
    <property type="entry name" value="ADH_zinc_N_2"/>
    <property type="match status" value="1"/>
</dbReference>
<dbReference type="GO" id="GO:0016491">
    <property type="term" value="F:oxidoreductase activity"/>
    <property type="evidence" value="ECO:0007669"/>
    <property type="project" value="InterPro"/>
</dbReference>
<proteinExistence type="predicted"/>
<name>A0A1G2MT31_9BACT</name>
<dbReference type="Proteomes" id="UP000177565">
    <property type="component" value="Unassembled WGS sequence"/>
</dbReference>
<dbReference type="InterPro" id="IPR050700">
    <property type="entry name" value="YIM1/Zinc_Alcohol_DH_Fams"/>
</dbReference>
<evidence type="ECO:0000313" key="2">
    <source>
        <dbReference type="EMBL" id="OHA27005.1"/>
    </source>
</evidence>
<dbReference type="EMBL" id="MHRQ01000013">
    <property type="protein sequence ID" value="OHA27005.1"/>
    <property type="molecule type" value="Genomic_DNA"/>
</dbReference>
<evidence type="ECO:0000259" key="1">
    <source>
        <dbReference type="SMART" id="SM00829"/>
    </source>
</evidence>
<dbReference type="InterPro" id="IPR020843">
    <property type="entry name" value="ER"/>
</dbReference>
<dbReference type="Gene3D" id="3.40.50.720">
    <property type="entry name" value="NAD(P)-binding Rossmann-like Domain"/>
    <property type="match status" value="1"/>
</dbReference>
<gene>
    <name evidence="2" type="ORF">A3C06_04340</name>
</gene>
<dbReference type="SUPFAM" id="SSF50129">
    <property type="entry name" value="GroES-like"/>
    <property type="match status" value="1"/>
</dbReference>
<dbReference type="PANTHER" id="PTHR11695:SF294">
    <property type="entry name" value="RETICULON-4-INTERACTING PROTEIN 1, MITOCHONDRIAL"/>
    <property type="match status" value="1"/>
</dbReference>
<dbReference type="CDD" id="cd05289">
    <property type="entry name" value="MDR_like_2"/>
    <property type="match status" value="1"/>
</dbReference>
<dbReference type="Gene3D" id="3.90.180.10">
    <property type="entry name" value="Medium-chain alcohol dehydrogenases, catalytic domain"/>
    <property type="match status" value="1"/>
</dbReference>
<dbReference type="STRING" id="1802312.A3C06_04340"/>
<accession>A0A1G2MT31</accession>
<dbReference type="AlphaFoldDB" id="A0A1G2MT31"/>
<protein>
    <recommendedName>
        <fullName evidence="1">Enoyl reductase (ER) domain-containing protein</fullName>
    </recommendedName>
</protein>
<dbReference type="PANTHER" id="PTHR11695">
    <property type="entry name" value="ALCOHOL DEHYDROGENASE RELATED"/>
    <property type="match status" value="1"/>
</dbReference>
<sequence>MKKYGGSDVVEINTNTPKPTISPGHIVVEVHAVGLNPSDWKIRQGYFSKGESKGEPPTTPLTLGGDFSGIVVEVGENVSDFKKNDAVYGTALTLAGGSGALAEFASANVKNVAFKPKNINHIEASALPLAGSSAVQALTEHMELSKCQKILIHGGAGGIGSFAIQLAKHLGAYVATTASTDDTAYVKTLGADTVIDYTKENFAELLKAYDAVYDTVGGETYKKSFKVLKSGGIIVSMLEKPDEALMKQYGVRAIAQGTLTNTAHLTELAKLVEAGAIKVHVDKIFPLEQAGEALSYLEKGHPKGKVVVEIQ</sequence>
<dbReference type="SUPFAM" id="SSF51735">
    <property type="entry name" value="NAD(P)-binding Rossmann-fold domains"/>
    <property type="match status" value="1"/>
</dbReference>
<reference evidence="2 3" key="1">
    <citation type="journal article" date="2016" name="Nat. Commun.">
        <title>Thousands of microbial genomes shed light on interconnected biogeochemical processes in an aquifer system.</title>
        <authorList>
            <person name="Anantharaman K."/>
            <person name="Brown C.T."/>
            <person name="Hug L.A."/>
            <person name="Sharon I."/>
            <person name="Castelle C.J."/>
            <person name="Probst A.J."/>
            <person name="Thomas B.C."/>
            <person name="Singh A."/>
            <person name="Wilkins M.J."/>
            <person name="Karaoz U."/>
            <person name="Brodie E.L."/>
            <person name="Williams K.H."/>
            <person name="Hubbard S.S."/>
            <person name="Banfield J.F."/>
        </authorList>
    </citation>
    <scope>NUCLEOTIDE SEQUENCE [LARGE SCALE GENOMIC DNA]</scope>
</reference>
<dbReference type="Pfam" id="PF08240">
    <property type="entry name" value="ADH_N"/>
    <property type="match status" value="1"/>
</dbReference>
<dbReference type="InterPro" id="IPR013154">
    <property type="entry name" value="ADH-like_N"/>
</dbReference>
<feature type="domain" description="Enoyl reductase (ER)" evidence="1">
    <location>
        <begin position="5"/>
        <end position="308"/>
    </location>
</feature>
<dbReference type="InterPro" id="IPR011032">
    <property type="entry name" value="GroES-like_sf"/>
</dbReference>
<organism evidence="2 3">
    <name type="scientific">Candidatus Taylorbacteria bacterium RIFCSPHIGHO2_02_FULL_46_13</name>
    <dbReference type="NCBI Taxonomy" id="1802312"/>
    <lineage>
        <taxon>Bacteria</taxon>
        <taxon>Candidatus Tayloriibacteriota</taxon>
    </lineage>
</organism>